<dbReference type="PANTHER" id="PTHR30329:SF21">
    <property type="entry name" value="LIPOPROTEIN YIAD-RELATED"/>
    <property type="match status" value="1"/>
</dbReference>
<dbReference type="OrthoDB" id="9815217at2"/>
<evidence type="ECO:0000313" key="11">
    <source>
        <dbReference type="Proteomes" id="UP000216020"/>
    </source>
</evidence>
<dbReference type="SUPFAM" id="SSF103088">
    <property type="entry name" value="OmpA-like"/>
    <property type="match status" value="1"/>
</dbReference>
<dbReference type="PROSITE" id="PS51123">
    <property type="entry name" value="OMPA_2"/>
    <property type="match status" value="1"/>
</dbReference>
<comment type="similarity">
    <text evidence="2">Belongs to the MotB family.</text>
</comment>
<keyword evidence="11" id="KW-1185">Reference proteome</keyword>
<feature type="domain" description="OmpA-like" evidence="9">
    <location>
        <begin position="167"/>
        <end position="287"/>
    </location>
</feature>
<keyword evidence="5 8" id="KW-1133">Transmembrane helix</keyword>
<keyword evidence="4 8" id="KW-0812">Transmembrane</keyword>
<evidence type="ECO:0000256" key="4">
    <source>
        <dbReference type="ARBA" id="ARBA00022692"/>
    </source>
</evidence>
<reference evidence="11" key="1">
    <citation type="submission" date="2017-05" db="EMBL/GenBank/DDBJ databases">
        <title>Complete and WGS of Bordetella genogroups.</title>
        <authorList>
            <person name="Spilker T."/>
            <person name="Lipuma J."/>
        </authorList>
    </citation>
    <scope>NUCLEOTIDE SEQUENCE [LARGE SCALE GENOMIC DNA]</scope>
    <source>
        <strain evidence="11">AU16122</strain>
    </source>
</reference>
<dbReference type="Gene3D" id="3.30.1330.60">
    <property type="entry name" value="OmpA-like domain"/>
    <property type="match status" value="1"/>
</dbReference>
<dbReference type="InterPro" id="IPR006665">
    <property type="entry name" value="OmpA-like"/>
</dbReference>
<evidence type="ECO:0000256" key="1">
    <source>
        <dbReference type="ARBA" id="ARBA00004162"/>
    </source>
</evidence>
<dbReference type="InterPro" id="IPR050330">
    <property type="entry name" value="Bact_OuterMem_StrucFunc"/>
</dbReference>
<dbReference type="Pfam" id="PF13677">
    <property type="entry name" value="MotB_plug"/>
    <property type="match status" value="1"/>
</dbReference>
<evidence type="ECO:0000256" key="3">
    <source>
        <dbReference type="ARBA" id="ARBA00022475"/>
    </source>
</evidence>
<evidence type="ECO:0000256" key="8">
    <source>
        <dbReference type="SAM" id="Phobius"/>
    </source>
</evidence>
<dbReference type="EMBL" id="NEVM01000005">
    <property type="protein sequence ID" value="OZI30846.1"/>
    <property type="molecule type" value="Genomic_DNA"/>
</dbReference>
<dbReference type="CDD" id="cd07185">
    <property type="entry name" value="OmpA_C-like"/>
    <property type="match status" value="1"/>
</dbReference>
<evidence type="ECO:0000256" key="6">
    <source>
        <dbReference type="ARBA" id="ARBA00023136"/>
    </source>
</evidence>
<evidence type="ECO:0000313" key="10">
    <source>
        <dbReference type="EMBL" id="OZI30846.1"/>
    </source>
</evidence>
<feature type="transmembrane region" description="Helical" evidence="8">
    <location>
        <begin position="54"/>
        <end position="74"/>
    </location>
</feature>
<dbReference type="PANTHER" id="PTHR30329">
    <property type="entry name" value="STATOR ELEMENT OF FLAGELLAR MOTOR COMPLEX"/>
    <property type="match status" value="1"/>
</dbReference>
<dbReference type="RefSeq" id="WP_094855268.1">
    <property type="nucleotide sequence ID" value="NZ_NEVM01000005.1"/>
</dbReference>
<accession>A0A261S0G7</accession>
<dbReference type="Proteomes" id="UP000216020">
    <property type="component" value="Unassembled WGS sequence"/>
</dbReference>
<comment type="caution">
    <text evidence="10">The sequence shown here is derived from an EMBL/GenBank/DDBJ whole genome shotgun (WGS) entry which is preliminary data.</text>
</comment>
<keyword evidence="3" id="KW-1003">Cell membrane</keyword>
<evidence type="ECO:0000256" key="5">
    <source>
        <dbReference type="ARBA" id="ARBA00022989"/>
    </source>
</evidence>
<name>A0A261S0G7_9BORD</name>
<evidence type="ECO:0000256" key="2">
    <source>
        <dbReference type="ARBA" id="ARBA00008914"/>
    </source>
</evidence>
<dbReference type="InterPro" id="IPR025713">
    <property type="entry name" value="MotB-like_N_dom"/>
</dbReference>
<evidence type="ECO:0000259" key="9">
    <source>
        <dbReference type="PROSITE" id="PS51123"/>
    </source>
</evidence>
<keyword evidence="6 7" id="KW-0472">Membrane</keyword>
<dbReference type="Pfam" id="PF00691">
    <property type="entry name" value="OmpA"/>
    <property type="match status" value="1"/>
</dbReference>
<sequence length="295" mass="32629">MATTHTRASWIDIAARNKAEVERRQRERSKTVRRNRYERWHVPETLDREPDNWLMTYLDLITLLLALFVVMLALTRLGPGMAVKPPEVAAGVSLAKLPAPPVEEWEKNLPVIPAAWATLPDPAPPVPPTTAPADPLEPAKAEPVKMPTAEELGLKDLGKSVNVTINRQSVSFRISNELLFTSGQATLSPEGVPLIKKLADVINRSKYPVSVEGHSDNIPILTRQFASNWDLSTSRATSVLRELVRDDVDPKRLRAIGYADTKPLETNDTAAGRAANRRVELIMRIDPKAPEDAAP</sequence>
<dbReference type="InterPro" id="IPR036737">
    <property type="entry name" value="OmpA-like_sf"/>
</dbReference>
<evidence type="ECO:0000256" key="7">
    <source>
        <dbReference type="PROSITE-ProRule" id="PRU00473"/>
    </source>
</evidence>
<dbReference type="GO" id="GO:0005886">
    <property type="term" value="C:plasma membrane"/>
    <property type="evidence" value="ECO:0007669"/>
    <property type="project" value="UniProtKB-SubCell"/>
</dbReference>
<organism evidence="10 11">
    <name type="scientific">Bordetella genomosp. 10</name>
    <dbReference type="NCBI Taxonomy" id="1416804"/>
    <lineage>
        <taxon>Bacteria</taxon>
        <taxon>Pseudomonadati</taxon>
        <taxon>Pseudomonadota</taxon>
        <taxon>Betaproteobacteria</taxon>
        <taxon>Burkholderiales</taxon>
        <taxon>Alcaligenaceae</taxon>
        <taxon>Bordetella</taxon>
    </lineage>
</organism>
<gene>
    <name evidence="10" type="ORF">CAL29_23015</name>
</gene>
<dbReference type="AlphaFoldDB" id="A0A261S0G7"/>
<comment type="subcellular location">
    <subcellularLocation>
        <location evidence="1">Cell membrane</location>
        <topology evidence="1">Single-pass membrane protein</topology>
    </subcellularLocation>
</comment>
<protein>
    <recommendedName>
        <fullName evidence="9">OmpA-like domain-containing protein</fullName>
    </recommendedName>
</protein>
<proteinExistence type="inferred from homology"/>